<dbReference type="RefSeq" id="WP_179768154.1">
    <property type="nucleotide sequence ID" value="NZ_JACCFO010000001.1"/>
</dbReference>
<keyword evidence="1" id="KW-0472">Membrane</keyword>
<protein>
    <submittedName>
        <fullName evidence="2">Putative membrane protein</fullName>
    </submittedName>
</protein>
<dbReference type="InterPro" id="IPR018719">
    <property type="entry name" value="DUF2243_membrane"/>
</dbReference>
<feature type="transmembrane region" description="Helical" evidence="1">
    <location>
        <begin position="95"/>
        <end position="114"/>
    </location>
</feature>
<gene>
    <name evidence="2" type="ORF">HNR12_003135</name>
</gene>
<dbReference type="AlphaFoldDB" id="A0A853BN14"/>
<dbReference type="Proteomes" id="UP000575985">
    <property type="component" value="Unassembled WGS sequence"/>
</dbReference>
<sequence>MARARSGPGPAAPPGEVSGYDRRGRNLAAGVLLGLGTVAFLDEAVFHQLLHWHHFYDRSTTAVGLVSDGLFHAFSWFATVAGFFLVAALHRERAFWAGAFASGWLTGAGFFQLYDGLVQHKLMGLHQIRYGVDLLPYDLVWNAIAALLLLAGIVGWVLTGRARAAARRSGASPARRAG</sequence>
<evidence type="ECO:0000313" key="3">
    <source>
        <dbReference type="Proteomes" id="UP000575985"/>
    </source>
</evidence>
<name>A0A853BN14_9ACTN</name>
<keyword evidence="1" id="KW-1133">Transmembrane helix</keyword>
<reference evidence="2 3" key="1">
    <citation type="submission" date="2020-07" db="EMBL/GenBank/DDBJ databases">
        <title>Sequencing the genomes of 1000 actinobacteria strains.</title>
        <authorList>
            <person name="Klenk H.-P."/>
        </authorList>
    </citation>
    <scope>NUCLEOTIDE SEQUENCE [LARGE SCALE GENOMIC DNA]</scope>
    <source>
        <strain evidence="2 3">DSM 45927</strain>
    </source>
</reference>
<evidence type="ECO:0000256" key="1">
    <source>
        <dbReference type="SAM" id="Phobius"/>
    </source>
</evidence>
<accession>A0A853BN14</accession>
<organism evidence="2 3">
    <name type="scientific">Streptomonospora nanhaiensis</name>
    <dbReference type="NCBI Taxonomy" id="1323731"/>
    <lineage>
        <taxon>Bacteria</taxon>
        <taxon>Bacillati</taxon>
        <taxon>Actinomycetota</taxon>
        <taxon>Actinomycetes</taxon>
        <taxon>Streptosporangiales</taxon>
        <taxon>Nocardiopsidaceae</taxon>
        <taxon>Streptomonospora</taxon>
    </lineage>
</organism>
<keyword evidence="1" id="KW-0812">Transmembrane</keyword>
<dbReference type="Pfam" id="PF10002">
    <property type="entry name" value="DUF2243"/>
    <property type="match status" value="1"/>
</dbReference>
<feature type="transmembrane region" description="Helical" evidence="1">
    <location>
        <begin position="27"/>
        <end position="50"/>
    </location>
</feature>
<comment type="caution">
    <text evidence="2">The sequence shown here is derived from an EMBL/GenBank/DDBJ whole genome shotgun (WGS) entry which is preliminary data.</text>
</comment>
<feature type="transmembrane region" description="Helical" evidence="1">
    <location>
        <begin position="139"/>
        <end position="158"/>
    </location>
</feature>
<proteinExistence type="predicted"/>
<keyword evidence="3" id="KW-1185">Reference proteome</keyword>
<evidence type="ECO:0000313" key="2">
    <source>
        <dbReference type="EMBL" id="NYI96858.1"/>
    </source>
</evidence>
<feature type="transmembrane region" description="Helical" evidence="1">
    <location>
        <begin position="70"/>
        <end position="88"/>
    </location>
</feature>
<dbReference type="EMBL" id="JACCFO010000001">
    <property type="protein sequence ID" value="NYI96858.1"/>
    <property type="molecule type" value="Genomic_DNA"/>
</dbReference>